<feature type="transmembrane region" description="Helical" evidence="1">
    <location>
        <begin position="65"/>
        <end position="85"/>
    </location>
</feature>
<keyword evidence="1" id="KW-0812">Transmembrane</keyword>
<dbReference type="RefSeq" id="WP_153420488.1">
    <property type="nucleotide sequence ID" value="NZ_WFLM01000003.1"/>
</dbReference>
<evidence type="ECO:0000256" key="1">
    <source>
        <dbReference type="SAM" id="Phobius"/>
    </source>
</evidence>
<organism evidence="2 3">
    <name type="scientific">Silvanigrella paludirubra</name>
    <dbReference type="NCBI Taxonomy" id="2499159"/>
    <lineage>
        <taxon>Bacteria</taxon>
        <taxon>Pseudomonadati</taxon>
        <taxon>Bdellovibrionota</taxon>
        <taxon>Oligoflexia</taxon>
        <taxon>Silvanigrellales</taxon>
        <taxon>Silvanigrellaceae</taxon>
        <taxon>Silvanigrella</taxon>
    </lineage>
</organism>
<accession>A0A6N6VWM5</accession>
<protein>
    <recommendedName>
        <fullName evidence="4">DUF4870 domain-containing protein</fullName>
    </recommendedName>
</protein>
<proteinExistence type="predicted"/>
<keyword evidence="1" id="KW-0472">Membrane</keyword>
<dbReference type="OrthoDB" id="5405464at2"/>
<feature type="transmembrane region" description="Helical" evidence="1">
    <location>
        <begin position="26"/>
        <end position="53"/>
    </location>
</feature>
<keyword evidence="1" id="KW-1133">Transmembrane helix</keyword>
<gene>
    <name evidence="2" type="ORF">GCL60_09550</name>
</gene>
<dbReference type="AlphaFoldDB" id="A0A6N6VWM5"/>
<name>A0A6N6VWM5_9BACT</name>
<evidence type="ECO:0000313" key="2">
    <source>
        <dbReference type="EMBL" id="KAB8039089.1"/>
    </source>
</evidence>
<evidence type="ECO:0008006" key="4">
    <source>
        <dbReference type="Google" id="ProtNLM"/>
    </source>
</evidence>
<evidence type="ECO:0000313" key="3">
    <source>
        <dbReference type="Proteomes" id="UP000437748"/>
    </source>
</evidence>
<comment type="caution">
    <text evidence="2">The sequence shown here is derived from an EMBL/GenBank/DDBJ whole genome shotgun (WGS) entry which is preliminary data.</text>
</comment>
<dbReference type="Proteomes" id="UP000437748">
    <property type="component" value="Unassembled WGS sequence"/>
</dbReference>
<reference evidence="2 3" key="1">
    <citation type="submission" date="2019-10" db="EMBL/GenBank/DDBJ databases">
        <title>New species of Slilvanegrellaceae.</title>
        <authorList>
            <person name="Pitt A."/>
            <person name="Hahn M.W."/>
        </authorList>
    </citation>
    <scope>NUCLEOTIDE SEQUENCE [LARGE SCALE GENOMIC DNA]</scope>
    <source>
        <strain evidence="2 3">SP-Ram-0.45-NSY-1</strain>
    </source>
</reference>
<dbReference type="EMBL" id="WFLM01000003">
    <property type="protein sequence ID" value="KAB8039089.1"/>
    <property type="molecule type" value="Genomic_DNA"/>
</dbReference>
<sequence>MQHNDYYKNSSQNNLPAKSMTENVSMVVYVLQLISVFTGGLFSLIPLIITYLFRTQVKESWLDHHYRWQIQTFWFASIFYFLAWVFGFIPFIGWIFSIPLFLLASAIVIVRSIKGWKRLTIQKAPQNLIE</sequence>
<keyword evidence="3" id="KW-1185">Reference proteome</keyword>
<feature type="transmembrane region" description="Helical" evidence="1">
    <location>
        <begin position="91"/>
        <end position="113"/>
    </location>
</feature>